<evidence type="ECO:0000313" key="3">
    <source>
        <dbReference type="EMBL" id="RDX92803.1"/>
    </source>
</evidence>
<keyword evidence="1" id="KW-1133">Transmembrane helix</keyword>
<name>A0A371GQY6_MUCPR</name>
<dbReference type="Gene3D" id="1.10.340.70">
    <property type="match status" value="1"/>
</dbReference>
<dbReference type="PANTHER" id="PTHR35046">
    <property type="entry name" value="ZINC KNUCKLE (CCHC-TYPE) FAMILY PROTEIN"/>
    <property type="match status" value="1"/>
</dbReference>
<dbReference type="PANTHER" id="PTHR35046:SF9">
    <property type="entry name" value="RNA-DIRECTED DNA POLYMERASE"/>
    <property type="match status" value="1"/>
</dbReference>
<protein>
    <recommendedName>
        <fullName evidence="2">Integrase zinc-binding domain-containing protein</fullName>
    </recommendedName>
</protein>
<evidence type="ECO:0000256" key="1">
    <source>
        <dbReference type="SAM" id="Phobius"/>
    </source>
</evidence>
<organism evidence="3 4">
    <name type="scientific">Mucuna pruriens</name>
    <name type="common">Velvet bean</name>
    <name type="synonym">Dolichos pruriens</name>
    <dbReference type="NCBI Taxonomy" id="157652"/>
    <lineage>
        <taxon>Eukaryota</taxon>
        <taxon>Viridiplantae</taxon>
        <taxon>Streptophyta</taxon>
        <taxon>Embryophyta</taxon>
        <taxon>Tracheophyta</taxon>
        <taxon>Spermatophyta</taxon>
        <taxon>Magnoliopsida</taxon>
        <taxon>eudicotyledons</taxon>
        <taxon>Gunneridae</taxon>
        <taxon>Pentapetalae</taxon>
        <taxon>rosids</taxon>
        <taxon>fabids</taxon>
        <taxon>Fabales</taxon>
        <taxon>Fabaceae</taxon>
        <taxon>Papilionoideae</taxon>
        <taxon>50 kb inversion clade</taxon>
        <taxon>NPAAA clade</taxon>
        <taxon>indigoferoid/millettioid clade</taxon>
        <taxon>Phaseoleae</taxon>
        <taxon>Mucuna</taxon>
    </lineage>
</organism>
<feature type="transmembrane region" description="Helical" evidence="1">
    <location>
        <begin position="159"/>
        <end position="183"/>
    </location>
</feature>
<gene>
    <name evidence="3" type="ORF">CR513_25013</name>
</gene>
<dbReference type="Pfam" id="PF17921">
    <property type="entry name" value="Integrase_H2C2"/>
    <property type="match status" value="1"/>
</dbReference>
<dbReference type="SUPFAM" id="SSF53098">
    <property type="entry name" value="Ribonuclease H-like"/>
    <property type="match status" value="1"/>
</dbReference>
<dbReference type="Gene3D" id="3.30.420.10">
    <property type="entry name" value="Ribonuclease H-like superfamily/Ribonuclease H"/>
    <property type="match status" value="1"/>
</dbReference>
<dbReference type="Proteomes" id="UP000257109">
    <property type="component" value="Unassembled WGS sequence"/>
</dbReference>
<dbReference type="OrthoDB" id="1938712at2759"/>
<accession>A0A371GQY6</accession>
<reference evidence="3" key="1">
    <citation type="submission" date="2018-05" db="EMBL/GenBank/DDBJ databases">
        <title>Draft genome of Mucuna pruriens seed.</title>
        <authorList>
            <person name="Nnadi N.E."/>
            <person name="Vos R."/>
            <person name="Hasami M.H."/>
            <person name="Devisetty U.K."/>
            <person name="Aguiy J.C."/>
        </authorList>
    </citation>
    <scope>NUCLEOTIDE SEQUENCE [LARGE SCALE GENOMIC DNA]</scope>
    <source>
        <strain evidence="3">JCA_2017</strain>
    </source>
</reference>
<feature type="transmembrane region" description="Helical" evidence="1">
    <location>
        <begin position="69"/>
        <end position="90"/>
    </location>
</feature>
<evidence type="ECO:0000259" key="2">
    <source>
        <dbReference type="Pfam" id="PF17921"/>
    </source>
</evidence>
<dbReference type="InterPro" id="IPR036397">
    <property type="entry name" value="RNaseH_sf"/>
</dbReference>
<feature type="non-terminal residue" evidence="3">
    <location>
        <position position="1"/>
    </location>
</feature>
<keyword evidence="4" id="KW-1185">Reference proteome</keyword>
<dbReference type="InterPro" id="IPR041588">
    <property type="entry name" value="Integrase_H2C2"/>
</dbReference>
<feature type="domain" description="Integrase zinc-binding" evidence="2">
    <location>
        <begin position="29"/>
        <end position="63"/>
    </location>
</feature>
<keyword evidence="1" id="KW-0472">Membrane</keyword>
<dbReference type="STRING" id="157652.A0A371GQY6"/>
<dbReference type="GO" id="GO:0003676">
    <property type="term" value="F:nucleic acid binding"/>
    <property type="evidence" value="ECO:0007669"/>
    <property type="project" value="InterPro"/>
</dbReference>
<evidence type="ECO:0000313" key="4">
    <source>
        <dbReference type="Proteomes" id="UP000257109"/>
    </source>
</evidence>
<dbReference type="InterPro" id="IPR012337">
    <property type="entry name" value="RNaseH-like_sf"/>
</dbReference>
<sequence>MFMCAKKLNQRTASERGTQGRLDGPFLCTKTYRALCEHFYWPRMRLDVHHICERCLVYKMVKSKASSNGLYTLLPIPIVPWINIFMDFVLGLPKAHSGRDSIFVVVDKFSKMMYFIPCHKSDDACHITNLFFKEVPSEGPMKPLDEGCPLDDLYERRHIWTLLMDAAIERVIVVCSWIIILYAHQVLHEAML</sequence>
<dbReference type="EMBL" id="QJKJ01004772">
    <property type="protein sequence ID" value="RDX92803.1"/>
    <property type="molecule type" value="Genomic_DNA"/>
</dbReference>
<proteinExistence type="predicted"/>
<keyword evidence="1" id="KW-0812">Transmembrane</keyword>
<dbReference type="AlphaFoldDB" id="A0A371GQY6"/>
<comment type="caution">
    <text evidence="3">The sequence shown here is derived from an EMBL/GenBank/DDBJ whole genome shotgun (WGS) entry which is preliminary data.</text>
</comment>